<gene>
    <name evidence="2" type="ORF">CAEBREN_14102</name>
</gene>
<name>G0P0B1_CAEBE</name>
<dbReference type="OMA" id="NRYGDVK"/>
<dbReference type="EMBL" id="GL379997">
    <property type="protein sequence ID" value="EGT41659.1"/>
    <property type="molecule type" value="Genomic_DNA"/>
</dbReference>
<sequence>MFIPSNTTLDQILREFENDDKLTHGTLGTPVLYATVFIIFLVASLILYFLIYLQSSSFHDRSMTPKAPDWMARVPSSARILHEQEHKKFSIATKHYEPLYAQRNDRRRVEESKPALQKLKRILSKMLAMEVDFPDSTFIISIPMKNFKTESRHGEFFPIHGMAPESWFEYQMIGDQRMQVCYYVVDGMSFVAGLSIYIRDPYQKEIYYSEKVIYKLLNGTNYWSRYNLQEETLTLTRRKTNNEYILIASNRYGDVKYFTHNGNKRQFQSIPPPPSSINAEARMQCQNLKIGICESGFQYILERNGKKLHANWNKDAGKIEYSECDFCNKPDETPPPSYQSMFGDCSNSLL</sequence>
<dbReference type="AlphaFoldDB" id="G0P0B1"/>
<dbReference type="PANTHER" id="PTHR34005">
    <property type="entry name" value="PROTEIN CBG15054-RELATED"/>
    <property type="match status" value="1"/>
</dbReference>
<dbReference type="PANTHER" id="PTHR34005:SF1">
    <property type="entry name" value="PROTEIN CBG15054"/>
    <property type="match status" value="1"/>
</dbReference>
<proteinExistence type="predicted"/>
<keyword evidence="1" id="KW-0812">Transmembrane</keyword>
<accession>G0P0B1</accession>
<dbReference type="Proteomes" id="UP000008068">
    <property type="component" value="Unassembled WGS sequence"/>
</dbReference>
<reference evidence="3" key="1">
    <citation type="submission" date="2011-07" db="EMBL/GenBank/DDBJ databases">
        <authorList>
            <consortium name="Caenorhabditis brenneri Sequencing and Analysis Consortium"/>
            <person name="Wilson R.K."/>
        </authorList>
    </citation>
    <scope>NUCLEOTIDE SEQUENCE [LARGE SCALE GENOMIC DNA]</scope>
    <source>
        <strain evidence="3">PB2801</strain>
    </source>
</reference>
<dbReference type="OrthoDB" id="5819810at2759"/>
<feature type="transmembrane region" description="Helical" evidence="1">
    <location>
        <begin position="180"/>
        <end position="198"/>
    </location>
</feature>
<keyword evidence="3" id="KW-1185">Reference proteome</keyword>
<dbReference type="InParanoid" id="G0P0B1"/>
<protein>
    <submittedName>
        <fullName evidence="2">Uncharacterized protein</fullName>
    </submittedName>
</protein>
<evidence type="ECO:0000313" key="3">
    <source>
        <dbReference type="Proteomes" id="UP000008068"/>
    </source>
</evidence>
<dbReference type="HOGENOM" id="CLU_066944_0_0_1"/>
<keyword evidence="1" id="KW-0472">Membrane</keyword>
<evidence type="ECO:0000256" key="1">
    <source>
        <dbReference type="SAM" id="Phobius"/>
    </source>
</evidence>
<evidence type="ECO:0000313" key="2">
    <source>
        <dbReference type="EMBL" id="EGT41659.1"/>
    </source>
</evidence>
<keyword evidence="1" id="KW-1133">Transmembrane helix</keyword>
<feature type="transmembrane region" description="Helical" evidence="1">
    <location>
        <begin position="31"/>
        <end position="53"/>
    </location>
</feature>
<dbReference type="eggNOG" id="ENOG502THGH">
    <property type="taxonomic scope" value="Eukaryota"/>
</dbReference>
<organism evidence="3">
    <name type="scientific">Caenorhabditis brenneri</name>
    <name type="common">Nematode worm</name>
    <dbReference type="NCBI Taxonomy" id="135651"/>
    <lineage>
        <taxon>Eukaryota</taxon>
        <taxon>Metazoa</taxon>
        <taxon>Ecdysozoa</taxon>
        <taxon>Nematoda</taxon>
        <taxon>Chromadorea</taxon>
        <taxon>Rhabditida</taxon>
        <taxon>Rhabditina</taxon>
        <taxon>Rhabditomorpha</taxon>
        <taxon>Rhabditoidea</taxon>
        <taxon>Rhabditidae</taxon>
        <taxon>Peloderinae</taxon>
        <taxon>Caenorhabditis</taxon>
    </lineage>
</organism>